<dbReference type="AlphaFoldDB" id="A0A5B0S109"/>
<dbReference type="Proteomes" id="UP000325313">
    <property type="component" value="Unassembled WGS sequence"/>
</dbReference>
<comment type="caution">
    <text evidence="1">The sequence shown here is derived from an EMBL/GenBank/DDBJ whole genome shotgun (WGS) entry which is preliminary data.</text>
</comment>
<reference evidence="1 2" key="1">
    <citation type="submission" date="2019-05" db="EMBL/GenBank/DDBJ databases">
        <title>Emergence of the Ug99 lineage of the wheat stem rust pathogen through somatic hybridization.</title>
        <authorList>
            <person name="Li F."/>
            <person name="Upadhyaya N.M."/>
            <person name="Sperschneider J."/>
            <person name="Matny O."/>
            <person name="Nguyen-Phuc H."/>
            <person name="Mago R."/>
            <person name="Raley C."/>
            <person name="Miller M.E."/>
            <person name="Silverstein K.A.T."/>
            <person name="Henningsen E."/>
            <person name="Hirsch C.D."/>
            <person name="Visser B."/>
            <person name="Pretorius Z.A."/>
            <person name="Steffenson B.J."/>
            <person name="Schwessinger B."/>
            <person name="Dodds P.N."/>
            <person name="Figueroa M."/>
        </authorList>
    </citation>
    <scope>NUCLEOTIDE SEQUENCE [LARGE SCALE GENOMIC DNA]</scope>
    <source>
        <strain evidence="1 2">Ug99</strain>
    </source>
</reference>
<organism evidence="1 2">
    <name type="scientific">Puccinia graminis f. sp. tritici</name>
    <dbReference type="NCBI Taxonomy" id="56615"/>
    <lineage>
        <taxon>Eukaryota</taxon>
        <taxon>Fungi</taxon>
        <taxon>Dikarya</taxon>
        <taxon>Basidiomycota</taxon>
        <taxon>Pucciniomycotina</taxon>
        <taxon>Pucciniomycetes</taxon>
        <taxon>Pucciniales</taxon>
        <taxon>Pucciniaceae</taxon>
        <taxon>Puccinia</taxon>
    </lineage>
</organism>
<protein>
    <submittedName>
        <fullName evidence="1">Uncharacterized protein</fullName>
    </submittedName>
</protein>
<name>A0A5B0S109_PUCGR</name>
<gene>
    <name evidence="1" type="ORF">PGTUg99_030814</name>
</gene>
<evidence type="ECO:0000313" key="2">
    <source>
        <dbReference type="Proteomes" id="UP000325313"/>
    </source>
</evidence>
<dbReference type="EMBL" id="VDEP01000103">
    <property type="protein sequence ID" value="KAA1131557.1"/>
    <property type="molecule type" value="Genomic_DNA"/>
</dbReference>
<proteinExistence type="predicted"/>
<sequence>MKIENIAAVEVFGWWWWLPVDRRLLSGKAVQAAGSVVIFSVTKVIDKPRSTRSHPSQANAPRVLHNTYPLGHKLWMHLGIKNFFLKIARFTADSATTPRPAGGSLPHPGDASLVRAITGEKFPMKPMGAFWTPITSLLLNGP</sequence>
<accession>A0A5B0S109</accession>
<evidence type="ECO:0000313" key="1">
    <source>
        <dbReference type="EMBL" id="KAA1131557.1"/>
    </source>
</evidence>